<proteinExistence type="predicted"/>
<evidence type="ECO:0000313" key="4">
    <source>
        <dbReference type="Proteomes" id="UP001642360"/>
    </source>
</evidence>
<dbReference type="InterPro" id="IPR039191">
    <property type="entry name" value="Nopp140-like"/>
</dbReference>
<sequence length="131" mass="15705">MRRRRIGEDVDEVEEKEEKKNQKIGRKTREEVEEEKNQRTYLWCLSRRITKAIAPLPILAYMLMPKLDDMLEDALSSRFCFGLEWMKLTKLFVSVSRDFRHEKTKKKRGSYRGGQIDLQSHSVKFNYDDDD</sequence>
<dbReference type="Proteomes" id="UP001642360">
    <property type="component" value="Unassembled WGS sequence"/>
</dbReference>
<dbReference type="GO" id="GO:0005730">
    <property type="term" value="C:nucleolus"/>
    <property type="evidence" value="ECO:0007669"/>
    <property type="project" value="UniProtKB-ARBA"/>
</dbReference>
<feature type="compositionally biased region" description="Basic and acidic residues" evidence="1">
    <location>
        <begin position="16"/>
        <end position="35"/>
    </location>
</feature>
<evidence type="ECO:0000256" key="1">
    <source>
        <dbReference type="SAM" id="MobiDB-lite"/>
    </source>
</evidence>
<dbReference type="InterPro" id="IPR007718">
    <property type="entry name" value="Srp40_C"/>
</dbReference>
<comment type="caution">
    <text evidence="3">The sequence shown here is derived from an EMBL/GenBank/DDBJ whole genome shotgun (WGS) entry which is preliminary data.</text>
</comment>
<keyword evidence="4" id="KW-1185">Reference proteome</keyword>
<dbReference type="PANTHER" id="PTHR23216:SF1">
    <property type="entry name" value="NUCLEOLAR AND COILED-BODY PHOSPHOPROTEIN 1"/>
    <property type="match status" value="1"/>
</dbReference>
<accession>A0ABC8RGY1</accession>
<feature type="region of interest" description="Disordered" evidence="1">
    <location>
        <begin position="1"/>
        <end position="35"/>
    </location>
</feature>
<dbReference type="Pfam" id="PF05022">
    <property type="entry name" value="SRP40_C"/>
    <property type="match status" value="1"/>
</dbReference>
<reference evidence="3 4" key="1">
    <citation type="submission" date="2024-02" db="EMBL/GenBank/DDBJ databases">
        <authorList>
            <person name="Vignale AGUSTIN F."/>
            <person name="Sosa J E."/>
            <person name="Modenutti C."/>
        </authorList>
    </citation>
    <scope>NUCLEOTIDE SEQUENCE [LARGE SCALE GENOMIC DNA]</scope>
</reference>
<evidence type="ECO:0000313" key="3">
    <source>
        <dbReference type="EMBL" id="CAK9142299.1"/>
    </source>
</evidence>
<name>A0ABC8RGY1_9AQUA</name>
<organism evidence="3 4">
    <name type="scientific">Ilex paraguariensis</name>
    <name type="common">yerba mate</name>
    <dbReference type="NCBI Taxonomy" id="185542"/>
    <lineage>
        <taxon>Eukaryota</taxon>
        <taxon>Viridiplantae</taxon>
        <taxon>Streptophyta</taxon>
        <taxon>Embryophyta</taxon>
        <taxon>Tracheophyta</taxon>
        <taxon>Spermatophyta</taxon>
        <taxon>Magnoliopsida</taxon>
        <taxon>eudicotyledons</taxon>
        <taxon>Gunneridae</taxon>
        <taxon>Pentapetalae</taxon>
        <taxon>asterids</taxon>
        <taxon>campanulids</taxon>
        <taxon>Aquifoliales</taxon>
        <taxon>Aquifoliaceae</taxon>
        <taxon>Ilex</taxon>
    </lineage>
</organism>
<gene>
    <name evidence="3" type="ORF">ILEXP_LOCUS9970</name>
</gene>
<dbReference type="EMBL" id="CAUOFW020001218">
    <property type="protein sequence ID" value="CAK9142299.1"/>
    <property type="molecule type" value="Genomic_DNA"/>
</dbReference>
<feature type="domain" description="Srp40 C-terminal" evidence="2">
    <location>
        <begin position="91"/>
        <end position="125"/>
    </location>
</feature>
<dbReference type="PANTHER" id="PTHR23216">
    <property type="entry name" value="NUCLEOLAR AND COILED-BODY PHOSPHOPROTEIN 1"/>
    <property type="match status" value="1"/>
</dbReference>
<protein>
    <recommendedName>
        <fullName evidence="2">Srp40 C-terminal domain-containing protein</fullName>
    </recommendedName>
</protein>
<dbReference type="AlphaFoldDB" id="A0ABC8RGY1"/>
<evidence type="ECO:0000259" key="2">
    <source>
        <dbReference type="Pfam" id="PF05022"/>
    </source>
</evidence>